<evidence type="ECO:0008006" key="5">
    <source>
        <dbReference type="Google" id="ProtNLM"/>
    </source>
</evidence>
<feature type="chain" id="PRO_5021237941" description="Extracellular membrane protein CFEM domain-containing protein" evidence="2">
    <location>
        <begin position="21"/>
        <end position="166"/>
    </location>
</feature>
<keyword evidence="4" id="KW-1185">Reference proteome</keyword>
<dbReference type="Proteomes" id="UP000294933">
    <property type="component" value="Unassembled WGS sequence"/>
</dbReference>
<evidence type="ECO:0000256" key="1">
    <source>
        <dbReference type="SAM" id="Phobius"/>
    </source>
</evidence>
<accession>A0A4Y7PJ37</accession>
<keyword evidence="1" id="KW-0472">Membrane</keyword>
<dbReference type="STRING" id="50990.A0A4Y7PJ37"/>
<evidence type="ECO:0000313" key="4">
    <source>
        <dbReference type="Proteomes" id="UP000294933"/>
    </source>
</evidence>
<keyword evidence="1" id="KW-0812">Transmembrane</keyword>
<proteinExistence type="predicted"/>
<dbReference type="EMBL" id="ML170290">
    <property type="protein sequence ID" value="TDL15098.1"/>
    <property type="molecule type" value="Genomic_DNA"/>
</dbReference>
<feature type="transmembrane region" description="Helical" evidence="1">
    <location>
        <begin position="138"/>
        <end position="162"/>
    </location>
</feature>
<name>A0A4Y7PJ37_9AGAM</name>
<reference evidence="3 4" key="1">
    <citation type="submission" date="2018-06" db="EMBL/GenBank/DDBJ databases">
        <title>A transcriptomic atlas of mushroom development highlights an independent origin of complex multicellularity.</title>
        <authorList>
            <consortium name="DOE Joint Genome Institute"/>
            <person name="Krizsan K."/>
            <person name="Almasi E."/>
            <person name="Merenyi Z."/>
            <person name="Sahu N."/>
            <person name="Viragh M."/>
            <person name="Koszo T."/>
            <person name="Mondo S."/>
            <person name="Kiss B."/>
            <person name="Balint B."/>
            <person name="Kues U."/>
            <person name="Barry K."/>
            <person name="Hegedus J.C."/>
            <person name="Henrissat B."/>
            <person name="Johnson J."/>
            <person name="Lipzen A."/>
            <person name="Ohm R."/>
            <person name="Nagy I."/>
            <person name="Pangilinan J."/>
            <person name="Yan J."/>
            <person name="Xiong Y."/>
            <person name="Grigoriev I.V."/>
            <person name="Hibbett D.S."/>
            <person name="Nagy L.G."/>
        </authorList>
    </citation>
    <scope>NUCLEOTIDE SEQUENCE [LARGE SCALE GENOMIC DNA]</scope>
    <source>
        <strain evidence="3 4">SZMC22713</strain>
    </source>
</reference>
<dbReference type="OrthoDB" id="2953532at2759"/>
<keyword evidence="1" id="KW-1133">Transmembrane helix</keyword>
<feature type="signal peptide" evidence="2">
    <location>
        <begin position="1"/>
        <end position="20"/>
    </location>
</feature>
<protein>
    <recommendedName>
        <fullName evidence="5">Extracellular membrane protein CFEM domain-containing protein</fullName>
    </recommendedName>
</protein>
<keyword evidence="2" id="KW-0732">Signal</keyword>
<dbReference type="VEuPathDB" id="FungiDB:BD410DRAFT_796680"/>
<sequence length="166" mass="17245">MFRSIAALAFFLVFAGRALALNIQFGGTIGNITASQLLAIPQGPYSPACADTCNTANSTIQACGDTNDQCLCTPTVGTQLQECEQCLFAQLIDMNMRAPDPRVGSNPGLGAFTAACNVSTVKLALVTPPNWVGPTTEILSLPATIVTVGFGAILGFSIIFLLSNIS</sequence>
<organism evidence="3 4">
    <name type="scientific">Rickenella mellea</name>
    <dbReference type="NCBI Taxonomy" id="50990"/>
    <lineage>
        <taxon>Eukaryota</taxon>
        <taxon>Fungi</taxon>
        <taxon>Dikarya</taxon>
        <taxon>Basidiomycota</taxon>
        <taxon>Agaricomycotina</taxon>
        <taxon>Agaricomycetes</taxon>
        <taxon>Hymenochaetales</taxon>
        <taxon>Rickenellaceae</taxon>
        <taxon>Rickenella</taxon>
    </lineage>
</organism>
<dbReference type="AlphaFoldDB" id="A0A4Y7PJ37"/>
<evidence type="ECO:0000313" key="3">
    <source>
        <dbReference type="EMBL" id="TDL15098.1"/>
    </source>
</evidence>
<evidence type="ECO:0000256" key="2">
    <source>
        <dbReference type="SAM" id="SignalP"/>
    </source>
</evidence>
<gene>
    <name evidence="3" type="ORF">BD410DRAFT_796680</name>
</gene>